<dbReference type="PANTHER" id="PTHR28097">
    <property type="entry name" value="PHEROMONE A FACTOR RECEPTOR"/>
    <property type="match status" value="1"/>
</dbReference>
<dbReference type="AlphaFoldDB" id="A0AAW0C153"/>
<gene>
    <name evidence="11" type="primary">STE3_4</name>
    <name evidence="11" type="ORF">VNI00_013076</name>
</gene>
<comment type="caution">
    <text evidence="11">The sequence shown here is derived from an EMBL/GenBank/DDBJ whole genome shotgun (WGS) entry which is preliminary data.</text>
</comment>
<feature type="transmembrane region" description="Helical" evidence="10">
    <location>
        <begin position="269"/>
        <end position="286"/>
    </location>
</feature>
<keyword evidence="7 10" id="KW-0472">Membrane</keyword>
<evidence type="ECO:0000256" key="3">
    <source>
        <dbReference type="ARBA" id="ARBA00022507"/>
    </source>
</evidence>
<proteinExistence type="inferred from homology"/>
<dbReference type="InterPro" id="IPR001499">
    <property type="entry name" value="GPCR_STE3"/>
</dbReference>
<comment type="similarity">
    <text evidence="2">Belongs to the G-protein coupled receptor 4 family.</text>
</comment>
<dbReference type="EMBL" id="JAYKXP010000064">
    <property type="protein sequence ID" value="KAK7032507.1"/>
    <property type="molecule type" value="Genomic_DNA"/>
</dbReference>
<evidence type="ECO:0000256" key="5">
    <source>
        <dbReference type="ARBA" id="ARBA00022989"/>
    </source>
</evidence>
<keyword evidence="6" id="KW-0297">G-protein coupled receptor</keyword>
<dbReference type="GO" id="GO:0000750">
    <property type="term" value="P:pheromone-dependent signal transduction involved in conjugation with cellular fusion"/>
    <property type="evidence" value="ECO:0007669"/>
    <property type="project" value="TreeGrafter"/>
</dbReference>
<feature type="transmembrane region" description="Helical" evidence="10">
    <location>
        <begin position="38"/>
        <end position="57"/>
    </location>
</feature>
<organism evidence="11 12">
    <name type="scientific">Paramarasmius palmivorus</name>
    <dbReference type="NCBI Taxonomy" id="297713"/>
    <lineage>
        <taxon>Eukaryota</taxon>
        <taxon>Fungi</taxon>
        <taxon>Dikarya</taxon>
        <taxon>Basidiomycota</taxon>
        <taxon>Agaricomycotina</taxon>
        <taxon>Agaricomycetes</taxon>
        <taxon>Agaricomycetidae</taxon>
        <taxon>Agaricales</taxon>
        <taxon>Marasmiineae</taxon>
        <taxon>Marasmiaceae</taxon>
        <taxon>Paramarasmius</taxon>
    </lineage>
</organism>
<keyword evidence="5 10" id="KW-1133">Transmembrane helix</keyword>
<evidence type="ECO:0000256" key="7">
    <source>
        <dbReference type="ARBA" id="ARBA00023136"/>
    </source>
</evidence>
<keyword evidence="12" id="KW-1185">Reference proteome</keyword>
<keyword evidence="4 10" id="KW-0812">Transmembrane</keyword>
<dbReference type="PANTHER" id="PTHR28097:SF1">
    <property type="entry name" value="PHEROMONE A FACTOR RECEPTOR"/>
    <property type="match status" value="1"/>
</dbReference>
<evidence type="ECO:0000313" key="11">
    <source>
        <dbReference type="EMBL" id="KAK7032507.1"/>
    </source>
</evidence>
<keyword evidence="9" id="KW-0807">Transducer</keyword>
<evidence type="ECO:0000256" key="8">
    <source>
        <dbReference type="ARBA" id="ARBA00023170"/>
    </source>
</evidence>
<keyword evidence="8 11" id="KW-0675">Receptor</keyword>
<evidence type="ECO:0000256" key="9">
    <source>
        <dbReference type="ARBA" id="ARBA00023224"/>
    </source>
</evidence>
<evidence type="ECO:0000256" key="2">
    <source>
        <dbReference type="ARBA" id="ARBA00011085"/>
    </source>
</evidence>
<sequence>MADPSFPLFPILTFITFVVTLIPLPWHLQQWNAGTCAFMLWTSSVCFVFFVNSLVWSGSVANVAPVWCDIASQIIIAANAGLAASTVCISRRLYYITALKGAYATKAEVRLFPQSSQHLIVQPYRFQIIEDVGCYPSTYNSLLAYVLYYMWSIALGLVALVYACLALRQYHIRRAELSKLMPMKTIDSDKTVSAESLTVSRYFRLMVLALIHVVCTIPLGIYSIYLSATQMPTGVAQGEPKRNWTHVQEVPSSVWRADPVSYGLTEMNRWMYIFCGLLFFAIFGFASEARKRYKMWWNCIGSRVRRGNGGECFPRGLRHPSWRWTPNTSRNSKMSETTIVGSENSIKHLLSHERSYSSSTYKPSDVADSDLESVQLHPMSASESPANTPPTSGNIHAIPVNRMDRDVEANDENAVVYYIDPVYGLMTKNQVQAIYPPPAIAL</sequence>
<evidence type="ECO:0000313" key="12">
    <source>
        <dbReference type="Proteomes" id="UP001383192"/>
    </source>
</evidence>
<dbReference type="PRINTS" id="PR00899">
    <property type="entry name" value="GPCRSTE3"/>
</dbReference>
<feature type="transmembrane region" description="Helical" evidence="10">
    <location>
        <begin position="146"/>
        <end position="167"/>
    </location>
</feature>
<comment type="subcellular location">
    <subcellularLocation>
        <location evidence="1">Membrane</location>
        <topology evidence="1">Multi-pass membrane protein</topology>
    </subcellularLocation>
</comment>
<keyword evidence="3" id="KW-0589">Pheromone response</keyword>
<evidence type="ECO:0000256" key="1">
    <source>
        <dbReference type="ARBA" id="ARBA00004141"/>
    </source>
</evidence>
<dbReference type="Proteomes" id="UP001383192">
    <property type="component" value="Unassembled WGS sequence"/>
</dbReference>
<feature type="transmembrane region" description="Helical" evidence="10">
    <location>
        <begin position="6"/>
        <end position="26"/>
    </location>
</feature>
<evidence type="ECO:0000256" key="6">
    <source>
        <dbReference type="ARBA" id="ARBA00023040"/>
    </source>
</evidence>
<dbReference type="GO" id="GO:0004934">
    <property type="term" value="F:mating-type alpha-factor pheromone receptor activity"/>
    <property type="evidence" value="ECO:0007669"/>
    <property type="project" value="InterPro"/>
</dbReference>
<evidence type="ECO:0000256" key="10">
    <source>
        <dbReference type="SAM" id="Phobius"/>
    </source>
</evidence>
<name>A0AAW0C153_9AGAR</name>
<dbReference type="InterPro" id="IPR000481">
    <property type="entry name" value="GPCR_Pheromne_B_alpha_rcpt"/>
</dbReference>
<reference evidence="11 12" key="1">
    <citation type="submission" date="2024-01" db="EMBL/GenBank/DDBJ databases">
        <title>A draft genome for a cacao thread blight-causing isolate of Paramarasmius palmivorus.</title>
        <authorList>
            <person name="Baruah I.K."/>
            <person name="Bukari Y."/>
            <person name="Amoako-Attah I."/>
            <person name="Meinhardt L.W."/>
            <person name="Bailey B.A."/>
            <person name="Cohen S.P."/>
        </authorList>
    </citation>
    <scope>NUCLEOTIDE SEQUENCE [LARGE SCALE GENOMIC DNA]</scope>
    <source>
        <strain evidence="11 12">GH-12</strain>
    </source>
</reference>
<evidence type="ECO:0000256" key="4">
    <source>
        <dbReference type="ARBA" id="ARBA00022692"/>
    </source>
</evidence>
<dbReference type="CDD" id="cd14966">
    <property type="entry name" value="7tmD_STE3"/>
    <property type="match status" value="1"/>
</dbReference>
<dbReference type="Pfam" id="PF02076">
    <property type="entry name" value="STE3"/>
    <property type="match status" value="1"/>
</dbReference>
<protein>
    <submittedName>
        <fullName evidence="11">A-factor receptor</fullName>
    </submittedName>
</protein>
<accession>A0AAW0C153</accession>
<dbReference type="GO" id="GO:0005886">
    <property type="term" value="C:plasma membrane"/>
    <property type="evidence" value="ECO:0007669"/>
    <property type="project" value="TreeGrafter"/>
</dbReference>
<feature type="transmembrane region" description="Helical" evidence="10">
    <location>
        <begin position="205"/>
        <end position="225"/>
    </location>
</feature>
<dbReference type="PRINTS" id="PR00901">
    <property type="entry name" value="PHEROMONEBAR"/>
</dbReference>